<evidence type="ECO:0000313" key="3">
    <source>
        <dbReference type="Proteomes" id="UP000325827"/>
    </source>
</evidence>
<sequence length="279" mass="29182">MDINTVTSFRSARTRTDLALAPGEVFIAGGTWLMSEPQPATTGFVDLTTLDWPDIEVSEAGLRIGATCTIARLLAWSKGEKIPDAAPRPAEWTALDIVPDAADALLASFKIWNTATIGGNLGRAFCAGAMISLTAGLDGTALIWRPDGTERTVAVADFPTGNGTHVLERGEVVRAIDLPSTALRGRALLRKIALAELGRSGAVVTARRDEDGSSTFVITAATLTPQVLRFAGIPDAAALASAVATASGYYTDPLGPADWRRAVSAALAERLRRDLGGVA</sequence>
<dbReference type="PROSITE" id="PS51387">
    <property type="entry name" value="FAD_PCMH"/>
    <property type="match status" value="1"/>
</dbReference>
<dbReference type="RefSeq" id="WP_150449740.1">
    <property type="nucleotide sequence ID" value="NZ_VYSA01000003.1"/>
</dbReference>
<dbReference type="InterPro" id="IPR036318">
    <property type="entry name" value="FAD-bd_PCMH-like_sf"/>
</dbReference>
<reference evidence="3" key="1">
    <citation type="submission" date="2019-09" db="EMBL/GenBank/DDBJ databases">
        <title>Mumia zhuanghuii sp. nov. isolated from the intestinal contents of plateau pika (Ochotona curzoniae) in the Qinghai-Tibet plateau of China.</title>
        <authorList>
            <person name="Tian Z."/>
        </authorList>
    </citation>
    <scope>NUCLEOTIDE SEQUENCE [LARGE SCALE GENOMIC DNA]</scope>
    <source>
        <strain evidence="3">JCM 30598</strain>
    </source>
</reference>
<dbReference type="InterPro" id="IPR051312">
    <property type="entry name" value="Diverse_Substr_Oxidored"/>
</dbReference>
<dbReference type="AlphaFoldDB" id="A0A5J5J286"/>
<dbReference type="PANTHER" id="PTHR42659:SF9">
    <property type="entry name" value="XANTHINE DEHYDROGENASE FAD-BINDING SUBUNIT XDHB-RELATED"/>
    <property type="match status" value="1"/>
</dbReference>
<proteinExistence type="predicted"/>
<evidence type="ECO:0000313" key="2">
    <source>
        <dbReference type="EMBL" id="KAA9106398.1"/>
    </source>
</evidence>
<comment type="caution">
    <text evidence="2">The sequence shown here is derived from an EMBL/GenBank/DDBJ whole genome shotgun (WGS) entry which is preliminary data.</text>
</comment>
<gene>
    <name evidence="2" type="ORF">F6B43_14685</name>
</gene>
<evidence type="ECO:0000259" key="1">
    <source>
        <dbReference type="PROSITE" id="PS51387"/>
    </source>
</evidence>
<dbReference type="InterPro" id="IPR016166">
    <property type="entry name" value="FAD-bd_PCMH"/>
</dbReference>
<keyword evidence="3" id="KW-1185">Reference proteome</keyword>
<dbReference type="PANTHER" id="PTHR42659">
    <property type="entry name" value="XANTHINE DEHYDROGENASE SUBUNIT C-RELATED"/>
    <property type="match status" value="1"/>
</dbReference>
<dbReference type="Pfam" id="PF00941">
    <property type="entry name" value="FAD_binding_5"/>
    <property type="match status" value="1"/>
</dbReference>
<dbReference type="OrthoDB" id="3574189at2"/>
<dbReference type="SUPFAM" id="SSF56176">
    <property type="entry name" value="FAD-binding/transporter-associated domain-like"/>
    <property type="match status" value="1"/>
</dbReference>
<accession>A0A5J5J286</accession>
<dbReference type="InterPro" id="IPR016169">
    <property type="entry name" value="FAD-bd_PCMH_sub2"/>
</dbReference>
<name>A0A5J5J286_9MICO</name>
<feature type="domain" description="FAD-binding PCMH-type" evidence="1">
    <location>
        <begin position="1"/>
        <end position="183"/>
    </location>
</feature>
<dbReference type="Proteomes" id="UP000325827">
    <property type="component" value="Unassembled WGS sequence"/>
</dbReference>
<protein>
    <submittedName>
        <fullName evidence="2">FAD-binding molybdopterin dehydrogenase</fullName>
    </submittedName>
</protein>
<dbReference type="InterPro" id="IPR002346">
    <property type="entry name" value="Mopterin_DH_FAD-bd"/>
</dbReference>
<organism evidence="2 3">
    <name type="scientific">Microbacterium rhizomatis</name>
    <dbReference type="NCBI Taxonomy" id="1631477"/>
    <lineage>
        <taxon>Bacteria</taxon>
        <taxon>Bacillati</taxon>
        <taxon>Actinomycetota</taxon>
        <taxon>Actinomycetes</taxon>
        <taxon>Micrococcales</taxon>
        <taxon>Microbacteriaceae</taxon>
        <taxon>Microbacterium</taxon>
    </lineage>
</organism>
<dbReference type="EMBL" id="VYSA01000003">
    <property type="protein sequence ID" value="KAA9106398.1"/>
    <property type="molecule type" value="Genomic_DNA"/>
</dbReference>
<dbReference type="GO" id="GO:0071949">
    <property type="term" value="F:FAD binding"/>
    <property type="evidence" value="ECO:0007669"/>
    <property type="project" value="InterPro"/>
</dbReference>
<dbReference type="Gene3D" id="3.30.465.10">
    <property type="match status" value="1"/>
</dbReference>
<dbReference type="GO" id="GO:0016491">
    <property type="term" value="F:oxidoreductase activity"/>
    <property type="evidence" value="ECO:0007669"/>
    <property type="project" value="InterPro"/>
</dbReference>